<evidence type="ECO:0000313" key="3">
    <source>
        <dbReference type="Proteomes" id="UP000475325"/>
    </source>
</evidence>
<evidence type="ECO:0000256" key="1">
    <source>
        <dbReference type="SAM" id="MobiDB-lite"/>
    </source>
</evidence>
<feature type="region of interest" description="Disordered" evidence="1">
    <location>
        <begin position="1"/>
        <end position="57"/>
    </location>
</feature>
<gene>
    <name evidence="2" type="ORF">TWF102_007584</name>
</gene>
<dbReference type="EMBL" id="WIQW01000044">
    <property type="protein sequence ID" value="KAF3094469.1"/>
    <property type="molecule type" value="Genomic_DNA"/>
</dbReference>
<protein>
    <submittedName>
        <fullName evidence="2">Uncharacterized protein</fullName>
    </submittedName>
</protein>
<dbReference type="Proteomes" id="UP000475325">
    <property type="component" value="Unassembled WGS sequence"/>
</dbReference>
<sequence>MSPGADGQNDDNNKKGIKKGRKKSRKNIGIGSKSQNRKREKKALQASQNGDIAGAGKARLYKSRVVSPKRSEYWNGSRCRSKKKKGRKGKVTGLHLHWQLAPIGGDSASLKNPLGWYDIIAHGRAPPRVIYHRRSTSIMVNISA</sequence>
<organism evidence="2 3">
    <name type="scientific">Orbilia oligospora</name>
    <name type="common">Nematode-trapping fungus</name>
    <name type="synonym">Arthrobotrys oligospora</name>
    <dbReference type="NCBI Taxonomy" id="2813651"/>
    <lineage>
        <taxon>Eukaryota</taxon>
        <taxon>Fungi</taxon>
        <taxon>Dikarya</taxon>
        <taxon>Ascomycota</taxon>
        <taxon>Pezizomycotina</taxon>
        <taxon>Orbiliomycetes</taxon>
        <taxon>Orbiliales</taxon>
        <taxon>Orbiliaceae</taxon>
        <taxon>Orbilia</taxon>
    </lineage>
</organism>
<dbReference type="AlphaFoldDB" id="A0A7C8NME4"/>
<feature type="compositionally biased region" description="Basic residues" evidence="1">
    <location>
        <begin position="79"/>
        <end position="90"/>
    </location>
</feature>
<feature type="compositionally biased region" description="Basic residues" evidence="1">
    <location>
        <begin position="15"/>
        <end position="26"/>
    </location>
</feature>
<accession>A0A7C8NME4</accession>
<feature type="region of interest" description="Disordered" evidence="1">
    <location>
        <begin position="71"/>
        <end position="90"/>
    </location>
</feature>
<comment type="caution">
    <text evidence="2">The sequence shown here is derived from an EMBL/GenBank/DDBJ whole genome shotgun (WGS) entry which is preliminary data.</text>
</comment>
<name>A0A7C8NME4_ORBOL</name>
<evidence type="ECO:0000313" key="2">
    <source>
        <dbReference type="EMBL" id="KAF3094469.1"/>
    </source>
</evidence>
<proteinExistence type="predicted"/>
<reference evidence="2 3" key="1">
    <citation type="submission" date="2019-06" db="EMBL/GenBank/DDBJ databases">
        <authorList>
            <person name="Palmer J.M."/>
        </authorList>
    </citation>
    <scope>NUCLEOTIDE SEQUENCE [LARGE SCALE GENOMIC DNA]</scope>
    <source>
        <strain evidence="2 3">TWF102</strain>
    </source>
</reference>